<feature type="domain" description="Amine oxidase" evidence="1">
    <location>
        <begin position="10"/>
        <end position="273"/>
    </location>
</feature>
<dbReference type="OrthoDB" id="20837at2"/>
<dbReference type="STRING" id="980251.GCA_001642875_03361"/>
<dbReference type="Proteomes" id="UP000322214">
    <property type="component" value="Chromosome"/>
</dbReference>
<gene>
    <name evidence="2" type="ORF">MFFC18_17600</name>
</gene>
<organism evidence="2 3">
    <name type="scientific">Mariniblastus fucicola</name>
    <dbReference type="NCBI Taxonomy" id="980251"/>
    <lineage>
        <taxon>Bacteria</taxon>
        <taxon>Pseudomonadati</taxon>
        <taxon>Planctomycetota</taxon>
        <taxon>Planctomycetia</taxon>
        <taxon>Pirellulales</taxon>
        <taxon>Pirellulaceae</taxon>
        <taxon>Mariniblastus</taxon>
    </lineage>
</organism>
<reference evidence="2 3" key="1">
    <citation type="submission" date="2019-08" db="EMBL/GenBank/DDBJ databases">
        <title>Deep-cultivation of Planctomycetes and their phenomic and genomic characterization uncovers novel biology.</title>
        <authorList>
            <person name="Wiegand S."/>
            <person name="Jogler M."/>
            <person name="Boedeker C."/>
            <person name="Pinto D."/>
            <person name="Vollmers J."/>
            <person name="Rivas-Marin E."/>
            <person name="Kohn T."/>
            <person name="Peeters S.H."/>
            <person name="Heuer A."/>
            <person name="Rast P."/>
            <person name="Oberbeckmann S."/>
            <person name="Bunk B."/>
            <person name="Jeske O."/>
            <person name="Meyerdierks A."/>
            <person name="Storesund J.E."/>
            <person name="Kallscheuer N."/>
            <person name="Luecker S."/>
            <person name="Lage O.M."/>
            <person name="Pohl T."/>
            <person name="Merkel B.J."/>
            <person name="Hornburger P."/>
            <person name="Mueller R.-W."/>
            <person name="Bruemmer F."/>
            <person name="Labrenz M."/>
            <person name="Spormann A.M."/>
            <person name="Op den Camp H."/>
            <person name="Overmann J."/>
            <person name="Amann R."/>
            <person name="Jetten M.S.M."/>
            <person name="Mascher T."/>
            <person name="Medema M.H."/>
            <person name="Devos D.P."/>
            <person name="Kaster A.-K."/>
            <person name="Ovreas L."/>
            <person name="Rohde M."/>
            <person name="Galperin M.Y."/>
            <person name="Jogler C."/>
        </authorList>
    </citation>
    <scope>NUCLEOTIDE SEQUENCE [LARGE SCALE GENOMIC DNA]</scope>
    <source>
        <strain evidence="2 3">FC18</strain>
    </source>
</reference>
<dbReference type="KEGG" id="mff:MFFC18_17600"/>
<evidence type="ECO:0000259" key="1">
    <source>
        <dbReference type="Pfam" id="PF01593"/>
    </source>
</evidence>
<proteinExistence type="predicted"/>
<accession>A0A5B9P8X4</accession>
<keyword evidence="3" id="KW-1185">Reference proteome</keyword>
<protein>
    <recommendedName>
        <fullName evidence="1">Amine oxidase domain-containing protein</fullName>
    </recommendedName>
</protein>
<dbReference type="RefSeq" id="WP_075085651.1">
    <property type="nucleotide sequence ID" value="NZ_CP042912.1"/>
</dbReference>
<dbReference type="PANTHER" id="PTHR42923:SF17">
    <property type="entry name" value="AMINE OXIDASE DOMAIN-CONTAINING PROTEIN"/>
    <property type="match status" value="1"/>
</dbReference>
<dbReference type="InterPro" id="IPR050464">
    <property type="entry name" value="Zeta_carotene_desat/Oxidored"/>
</dbReference>
<dbReference type="Pfam" id="PF01593">
    <property type="entry name" value="Amino_oxidase"/>
    <property type="match status" value="1"/>
</dbReference>
<dbReference type="PANTHER" id="PTHR42923">
    <property type="entry name" value="PROTOPORPHYRINOGEN OXIDASE"/>
    <property type="match status" value="1"/>
</dbReference>
<evidence type="ECO:0000313" key="2">
    <source>
        <dbReference type="EMBL" id="QEG21899.1"/>
    </source>
</evidence>
<dbReference type="InterPro" id="IPR036188">
    <property type="entry name" value="FAD/NAD-bd_sf"/>
</dbReference>
<dbReference type="AlphaFoldDB" id="A0A5B9P8X4"/>
<name>A0A5B9P8X4_9BACT</name>
<sequence length="435" mass="48560">MKIAVIGAGVSGLVAAERLRQTHDVTVFEAGSYIGGHTNTIDVESPDGPLSIDTGFIVFNDRTYPNFIKLLDRLNVPSQDTIMSFSVKCERTGLEYRGADPDGLFAQRRNLFNPKFYRLLYDLMKFFRLGEAMLDADSDADENETVGSFLNRNNFSSQFVEQYFLPMGAAIWSASYDSFRDFPIRFIAEFYKNHGLLGVKDRPQWKVVQGGSKQYVKALTHGWTDQIKLNSPVQKVVRNFTLGDREPSSVTVTTNGQSHEFDHVVFACHSDQALRMLGGNATESETGILSAFPYQKNVALLHTQSDVLPKQRRAWASWNYFNPIEESDAATVTYNMNILQSLNTETVWCVTLNGEDLIRDENIVASIDYAHPTFSIGRKAMQARHAELCDANATSFCGAYWGNGFHEDGVVSGLRVVEALQQRANTSQPSPVAAQ</sequence>
<dbReference type="EMBL" id="CP042912">
    <property type="protein sequence ID" value="QEG21899.1"/>
    <property type="molecule type" value="Genomic_DNA"/>
</dbReference>
<dbReference type="InterPro" id="IPR002937">
    <property type="entry name" value="Amino_oxidase"/>
</dbReference>
<dbReference type="Gene3D" id="3.50.50.60">
    <property type="entry name" value="FAD/NAD(P)-binding domain"/>
    <property type="match status" value="1"/>
</dbReference>
<dbReference type="GO" id="GO:0016491">
    <property type="term" value="F:oxidoreductase activity"/>
    <property type="evidence" value="ECO:0007669"/>
    <property type="project" value="InterPro"/>
</dbReference>
<dbReference type="SUPFAM" id="SSF51905">
    <property type="entry name" value="FAD/NAD(P)-binding domain"/>
    <property type="match status" value="1"/>
</dbReference>
<evidence type="ECO:0000313" key="3">
    <source>
        <dbReference type="Proteomes" id="UP000322214"/>
    </source>
</evidence>